<sequence length="462" mass="50300" precursor="true">MILNRFATTLLLTLFMTSSLPALDDPKTSRPPNVQAAFDAMEARDAASSNSAEHVGQIGGKIPVMKAISMFRERVAKRTEDFRSMTVLGQLYIRLAKETGNHSAYRSAEKTLREALGIAPDYLTAKSSLAVALGAQHRFREAFKLASEVYVANPIDTKALATIGDCQIQLGQIAAAETTYAALLEKAGKTPAVLSRLAQLAELKGNPQAAVELLQSARDMAHEAGQSPHAVAWYDMRLAAVYHMAGDADEARVHYQSALELDSALQPARVGLGRLLADHGDIELALDLLEESVNANGSATAMIALADVLSHQGRPDTARVWYDRAEEVLLQEMQSAGTAHQRDLAMLYCKRGHKLDEAVAMAKQDLQSRTDIYAHDTLAWALHNSGRHTEAAAVIRKALQLGTKDPQLHYHAGLICDANDQPQQAITHLRQALQWNPHFGLLEAEKARAKLTELEATADAKL</sequence>
<dbReference type="EMBL" id="CP017641">
    <property type="protein sequence ID" value="APZ95272.1"/>
    <property type="molecule type" value="Genomic_DNA"/>
</dbReference>
<dbReference type="SUPFAM" id="SSF48452">
    <property type="entry name" value="TPR-like"/>
    <property type="match status" value="1"/>
</dbReference>
<keyword evidence="3" id="KW-1185">Reference proteome</keyword>
<protein>
    <submittedName>
        <fullName evidence="2">Tetratricopeptide repeat protein</fullName>
    </submittedName>
</protein>
<dbReference type="Proteomes" id="UP000187735">
    <property type="component" value="Chromosome"/>
</dbReference>
<dbReference type="OrthoDB" id="207300at2"/>
<evidence type="ECO:0000256" key="1">
    <source>
        <dbReference type="SAM" id="SignalP"/>
    </source>
</evidence>
<dbReference type="InterPro" id="IPR011717">
    <property type="entry name" value="TPR-4"/>
</dbReference>
<dbReference type="Gene3D" id="1.25.40.10">
    <property type="entry name" value="Tetratricopeptide repeat domain"/>
    <property type="match status" value="2"/>
</dbReference>
<dbReference type="STRING" id="1891926.Fuma_04928"/>
<dbReference type="PANTHER" id="PTHR12558">
    <property type="entry name" value="CELL DIVISION CYCLE 16,23,27"/>
    <property type="match status" value="1"/>
</dbReference>
<dbReference type="InterPro" id="IPR019734">
    <property type="entry name" value="TPR_rpt"/>
</dbReference>
<accession>A0A1P8WMI4</accession>
<name>A0A1P8WMI4_9PLAN</name>
<proteinExistence type="predicted"/>
<dbReference type="InterPro" id="IPR011990">
    <property type="entry name" value="TPR-like_helical_dom_sf"/>
</dbReference>
<reference evidence="2 3" key="1">
    <citation type="journal article" date="2016" name="Front. Microbiol.">
        <title>Fuerstia marisgermanicae gen. nov., sp. nov., an Unusual Member of the Phylum Planctomycetes from the German Wadden Sea.</title>
        <authorList>
            <person name="Kohn T."/>
            <person name="Heuer A."/>
            <person name="Jogler M."/>
            <person name="Vollmers J."/>
            <person name="Boedeker C."/>
            <person name="Bunk B."/>
            <person name="Rast P."/>
            <person name="Borchert D."/>
            <person name="Glockner I."/>
            <person name="Freese H.M."/>
            <person name="Klenk H.P."/>
            <person name="Overmann J."/>
            <person name="Kaster A.K."/>
            <person name="Rohde M."/>
            <person name="Wiegand S."/>
            <person name="Jogler C."/>
        </authorList>
    </citation>
    <scope>NUCLEOTIDE SEQUENCE [LARGE SCALE GENOMIC DNA]</scope>
    <source>
        <strain evidence="2 3">NH11</strain>
    </source>
</reference>
<dbReference type="KEGG" id="fmr:Fuma_04928"/>
<dbReference type="Pfam" id="PF13424">
    <property type="entry name" value="TPR_12"/>
    <property type="match status" value="1"/>
</dbReference>
<dbReference type="AlphaFoldDB" id="A0A1P8WMI4"/>
<dbReference type="Pfam" id="PF13432">
    <property type="entry name" value="TPR_16"/>
    <property type="match status" value="1"/>
</dbReference>
<feature type="signal peptide" evidence="1">
    <location>
        <begin position="1"/>
        <end position="24"/>
    </location>
</feature>
<dbReference type="PANTHER" id="PTHR12558:SF13">
    <property type="entry name" value="CELL DIVISION CYCLE PROTEIN 27 HOMOLOG"/>
    <property type="match status" value="1"/>
</dbReference>
<keyword evidence="1" id="KW-0732">Signal</keyword>
<feature type="chain" id="PRO_5013179325" evidence="1">
    <location>
        <begin position="25"/>
        <end position="462"/>
    </location>
</feature>
<dbReference type="Pfam" id="PF07721">
    <property type="entry name" value="TPR_4"/>
    <property type="match status" value="1"/>
</dbReference>
<evidence type="ECO:0000313" key="2">
    <source>
        <dbReference type="EMBL" id="APZ95272.1"/>
    </source>
</evidence>
<dbReference type="Pfam" id="PF13181">
    <property type="entry name" value="TPR_8"/>
    <property type="match status" value="1"/>
</dbReference>
<evidence type="ECO:0000313" key="3">
    <source>
        <dbReference type="Proteomes" id="UP000187735"/>
    </source>
</evidence>
<dbReference type="RefSeq" id="WP_145944358.1">
    <property type="nucleotide sequence ID" value="NZ_CP017641.1"/>
</dbReference>
<dbReference type="SMART" id="SM00028">
    <property type="entry name" value="TPR"/>
    <property type="match status" value="8"/>
</dbReference>
<dbReference type="GO" id="GO:0042802">
    <property type="term" value="F:identical protein binding"/>
    <property type="evidence" value="ECO:0007669"/>
    <property type="project" value="InterPro"/>
</dbReference>
<organism evidence="2 3">
    <name type="scientific">Fuerstiella marisgermanici</name>
    <dbReference type="NCBI Taxonomy" id="1891926"/>
    <lineage>
        <taxon>Bacteria</taxon>
        <taxon>Pseudomonadati</taxon>
        <taxon>Planctomycetota</taxon>
        <taxon>Planctomycetia</taxon>
        <taxon>Planctomycetales</taxon>
        <taxon>Planctomycetaceae</taxon>
        <taxon>Fuerstiella</taxon>
    </lineage>
</organism>
<gene>
    <name evidence="2" type="ORF">Fuma_04928</name>
</gene>